<dbReference type="RefSeq" id="WP_024499258.1">
    <property type="nucleotide sequence ID" value="NZ_CP091855.1"/>
</dbReference>
<comment type="caution">
    <text evidence="2">The sequence shown here is derived from an EMBL/GenBank/DDBJ whole genome shotgun (WGS) entry which is preliminary data.</text>
</comment>
<protein>
    <submittedName>
        <fullName evidence="2">Uncharacterized protein</fullName>
    </submittedName>
</protein>
<feature type="compositionally biased region" description="Basic and acidic residues" evidence="1">
    <location>
        <begin position="51"/>
        <end position="64"/>
    </location>
</feature>
<feature type="region of interest" description="Disordered" evidence="1">
    <location>
        <begin position="1"/>
        <end position="64"/>
    </location>
</feature>
<dbReference type="Proteomes" id="UP001185922">
    <property type="component" value="Unassembled WGS sequence"/>
</dbReference>
<dbReference type="EMBL" id="JAWLKH010000009">
    <property type="protein sequence ID" value="MDV6312423.1"/>
    <property type="molecule type" value="Genomic_DNA"/>
</dbReference>
<evidence type="ECO:0000256" key="1">
    <source>
        <dbReference type="SAM" id="MobiDB-lite"/>
    </source>
</evidence>
<evidence type="ECO:0000313" key="2">
    <source>
        <dbReference type="EMBL" id="MDV6312423.1"/>
    </source>
</evidence>
<accession>A0AAE4U9K6</accession>
<gene>
    <name evidence="2" type="ORF">R3Q15_11100</name>
</gene>
<evidence type="ECO:0000313" key="3">
    <source>
        <dbReference type="Proteomes" id="UP001185922"/>
    </source>
</evidence>
<sequence>MPAYPANRPNDPDTTDLVDRIPGWGVDADPASRPAVPEELPVGPAPGVHWDVPEDQPHREARERSNEHAFLTPVFGTSTPPSGLSGVIRRSAYRFSEGRAAHWLILIGADRVGAVEARLRSVAAGRPDNPITETGIRTEVSQHGWSSRVGRERVDNNHAWLDPILVGGPWVAAAAAAGLVSRAILRGERSRSR</sequence>
<name>A0AAE4U9K6_9ACTN</name>
<dbReference type="AlphaFoldDB" id="A0AAE4U9K6"/>
<dbReference type="GeneID" id="77172750"/>
<organism evidence="2 3">
    <name type="scientific">Gordonia amicalis</name>
    <dbReference type="NCBI Taxonomy" id="89053"/>
    <lineage>
        <taxon>Bacteria</taxon>
        <taxon>Bacillati</taxon>
        <taxon>Actinomycetota</taxon>
        <taxon>Actinomycetes</taxon>
        <taxon>Mycobacteriales</taxon>
        <taxon>Gordoniaceae</taxon>
        <taxon>Gordonia</taxon>
    </lineage>
</organism>
<reference evidence="2" key="1">
    <citation type="submission" date="2023-10" db="EMBL/GenBank/DDBJ databases">
        <title>Development of a sustainable strategy for remediation of hydrocarbon-contaminated territories based on the waste exchange concept.</title>
        <authorList>
            <person name="Krivoruchko A."/>
        </authorList>
    </citation>
    <scope>NUCLEOTIDE SEQUENCE</scope>
    <source>
        <strain evidence="2">IEGM 1279</strain>
    </source>
</reference>
<proteinExistence type="predicted"/>